<dbReference type="InterPro" id="IPR050205">
    <property type="entry name" value="CDPK_Ser/Thr_kinases"/>
</dbReference>
<dbReference type="GO" id="GO:0004674">
    <property type="term" value="F:protein serine/threonine kinase activity"/>
    <property type="evidence" value="ECO:0007669"/>
    <property type="project" value="UniProtKB-KW"/>
</dbReference>
<dbReference type="InterPro" id="IPR011009">
    <property type="entry name" value="Kinase-like_dom_sf"/>
</dbReference>
<keyword evidence="4 7" id="KW-0418">Kinase</keyword>
<keyword evidence="5" id="KW-0067">ATP-binding</keyword>
<dbReference type="Gene3D" id="3.30.200.20">
    <property type="entry name" value="Phosphorylase Kinase, domain 1"/>
    <property type="match status" value="1"/>
</dbReference>
<keyword evidence="2" id="KW-0808">Transferase</keyword>
<proteinExistence type="predicted"/>
<organism evidence="7 8">
    <name type="scientific">Haematococcus lacustris</name>
    <name type="common">Green alga</name>
    <name type="synonym">Haematococcus pluvialis</name>
    <dbReference type="NCBI Taxonomy" id="44745"/>
    <lineage>
        <taxon>Eukaryota</taxon>
        <taxon>Viridiplantae</taxon>
        <taxon>Chlorophyta</taxon>
        <taxon>core chlorophytes</taxon>
        <taxon>Chlorophyceae</taxon>
        <taxon>CS clade</taxon>
        <taxon>Chlamydomonadales</taxon>
        <taxon>Haematococcaceae</taxon>
        <taxon>Haematococcus</taxon>
    </lineage>
</organism>
<keyword evidence="1" id="KW-0723">Serine/threonine-protein kinase</keyword>
<dbReference type="Proteomes" id="UP000485058">
    <property type="component" value="Unassembled WGS sequence"/>
</dbReference>
<evidence type="ECO:0000313" key="7">
    <source>
        <dbReference type="EMBL" id="GFH12462.1"/>
    </source>
</evidence>
<dbReference type="SUPFAM" id="SSF56112">
    <property type="entry name" value="Protein kinase-like (PK-like)"/>
    <property type="match status" value="1"/>
</dbReference>
<dbReference type="EMBL" id="BLLF01000506">
    <property type="protein sequence ID" value="GFH12462.1"/>
    <property type="molecule type" value="Genomic_DNA"/>
</dbReference>
<dbReference type="Pfam" id="PF00069">
    <property type="entry name" value="Pkinase"/>
    <property type="match status" value="1"/>
</dbReference>
<evidence type="ECO:0000256" key="3">
    <source>
        <dbReference type="ARBA" id="ARBA00022741"/>
    </source>
</evidence>
<evidence type="ECO:0000256" key="5">
    <source>
        <dbReference type="ARBA" id="ARBA00022840"/>
    </source>
</evidence>
<keyword evidence="8" id="KW-1185">Reference proteome</keyword>
<dbReference type="Gene3D" id="1.10.510.10">
    <property type="entry name" value="Transferase(Phosphotransferase) domain 1"/>
    <property type="match status" value="1"/>
</dbReference>
<evidence type="ECO:0000256" key="4">
    <source>
        <dbReference type="ARBA" id="ARBA00022777"/>
    </source>
</evidence>
<sequence length="95" mass="11023">MSEEFACKSIKKQLDAPSISPAKQQQHLENIKREEVVEDSSQVHIVMELCRGGELLQRIGKHHYSERTVASYMRAVLRTLAQCHHHRILHRDVKP</sequence>
<dbReference type="InterPro" id="IPR000719">
    <property type="entry name" value="Prot_kinase_dom"/>
</dbReference>
<dbReference type="PANTHER" id="PTHR24349">
    <property type="entry name" value="SERINE/THREONINE-PROTEIN KINASE"/>
    <property type="match status" value="1"/>
</dbReference>
<accession>A0A699ZAG8</accession>
<gene>
    <name evidence="7" type="ORF">HaLaN_08159</name>
</gene>
<evidence type="ECO:0000313" key="8">
    <source>
        <dbReference type="Proteomes" id="UP000485058"/>
    </source>
</evidence>
<dbReference type="GO" id="GO:0005524">
    <property type="term" value="F:ATP binding"/>
    <property type="evidence" value="ECO:0007669"/>
    <property type="project" value="UniProtKB-KW"/>
</dbReference>
<reference evidence="7 8" key="1">
    <citation type="submission" date="2020-02" db="EMBL/GenBank/DDBJ databases">
        <title>Draft genome sequence of Haematococcus lacustris strain NIES-144.</title>
        <authorList>
            <person name="Morimoto D."/>
            <person name="Nakagawa S."/>
            <person name="Yoshida T."/>
            <person name="Sawayama S."/>
        </authorList>
    </citation>
    <scope>NUCLEOTIDE SEQUENCE [LARGE SCALE GENOMIC DNA]</scope>
    <source>
        <strain evidence="7 8">NIES-144</strain>
    </source>
</reference>
<feature type="non-terminal residue" evidence="7">
    <location>
        <position position="95"/>
    </location>
</feature>
<name>A0A699ZAG8_HAELA</name>
<evidence type="ECO:0000256" key="2">
    <source>
        <dbReference type="ARBA" id="ARBA00022679"/>
    </source>
</evidence>
<comment type="caution">
    <text evidence="7">The sequence shown here is derived from an EMBL/GenBank/DDBJ whole genome shotgun (WGS) entry which is preliminary data.</text>
</comment>
<evidence type="ECO:0000259" key="6">
    <source>
        <dbReference type="PROSITE" id="PS50011"/>
    </source>
</evidence>
<evidence type="ECO:0000256" key="1">
    <source>
        <dbReference type="ARBA" id="ARBA00022527"/>
    </source>
</evidence>
<dbReference type="AlphaFoldDB" id="A0A699ZAG8"/>
<feature type="domain" description="Protein kinase" evidence="6">
    <location>
        <begin position="1"/>
        <end position="95"/>
    </location>
</feature>
<protein>
    <submittedName>
        <fullName evidence="7">Protein kinase domain-containing protein</fullName>
    </submittedName>
</protein>
<dbReference type="PROSITE" id="PS50011">
    <property type="entry name" value="PROTEIN_KINASE_DOM"/>
    <property type="match status" value="1"/>
</dbReference>
<feature type="non-terminal residue" evidence="7">
    <location>
        <position position="1"/>
    </location>
</feature>
<keyword evidence="3" id="KW-0547">Nucleotide-binding</keyword>